<name>A0A369BMV8_9BACL</name>
<proteinExistence type="predicted"/>
<keyword evidence="2" id="KW-1185">Reference proteome</keyword>
<reference evidence="1 2" key="1">
    <citation type="submission" date="2018-07" db="EMBL/GenBank/DDBJ databases">
        <title>Genomic Encyclopedia of Type Strains, Phase III (KMG-III): the genomes of soil and plant-associated and newly described type strains.</title>
        <authorList>
            <person name="Whitman W."/>
        </authorList>
    </citation>
    <scope>NUCLEOTIDE SEQUENCE [LARGE SCALE GENOMIC DNA]</scope>
    <source>
        <strain evidence="1 2">CECT 8333</strain>
    </source>
</reference>
<dbReference type="AlphaFoldDB" id="A0A369BMV8"/>
<evidence type="ECO:0000313" key="2">
    <source>
        <dbReference type="Proteomes" id="UP000253090"/>
    </source>
</evidence>
<accession>A0A369BMV8</accession>
<protein>
    <submittedName>
        <fullName evidence="1">Uncharacterized protein</fullName>
    </submittedName>
</protein>
<dbReference type="EMBL" id="QPJW01000001">
    <property type="protein sequence ID" value="RCX22930.1"/>
    <property type="molecule type" value="Genomic_DNA"/>
</dbReference>
<gene>
    <name evidence="1" type="ORF">DFP94_101519</name>
</gene>
<dbReference type="Proteomes" id="UP000253090">
    <property type="component" value="Unassembled WGS sequence"/>
</dbReference>
<organism evidence="1 2">
    <name type="scientific">Fontibacillus phaseoli</name>
    <dbReference type="NCBI Taxonomy" id="1416533"/>
    <lineage>
        <taxon>Bacteria</taxon>
        <taxon>Bacillati</taxon>
        <taxon>Bacillota</taxon>
        <taxon>Bacilli</taxon>
        <taxon>Bacillales</taxon>
        <taxon>Paenibacillaceae</taxon>
        <taxon>Fontibacillus</taxon>
    </lineage>
</organism>
<sequence>MAIEVFTNEPIRGTEMTLVTDSFGRLRMSSLLVSLLHLKDESASFYLGYDKERRSIALGPVGDVFPKNARPVTFDAKRHYASARSFFTAFGLPFECAKFAYKGTDNGWLMFERMN</sequence>
<comment type="caution">
    <text evidence="1">The sequence shown here is derived from an EMBL/GenBank/DDBJ whole genome shotgun (WGS) entry which is preliminary data.</text>
</comment>
<evidence type="ECO:0000313" key="1">
    <source>
        <dbReference type="EMBL" id="RCX22930.1"/>
    </source>
</evidence>